<comment type="caution">
    <text evidence="1">The sequence shown here is derived from an EMBL/GenBank/DDBJ whole genome shotgun (WGS) entry which is preliminary data.</text>
</comment>
<evidence type="ECO:0000313" key="2">
    <source>
        <dbReference type="Proteomes" id="UP000035932"/>
    </source>
</evidence>
<accession>A0A0J6XFQ3</accession>
<dbReference type="AlphaFoldDB" id="A0A0J6XFQ3"/>
<evidence type="ECO:0000313" key="1">
    <source>
        <dbReference type="EMBL" id="KMO93483.1"/>
    </source>
</evidence>
<name>A0A0J6XFQ3_9ACTN</name>
<protein>
    <submittedName>
        <fullName evidence="1">Uncharacterized protein</fullName>
    </submittedName>
</protein>
<reference evidence="1 2" key="1">
    <citation type="submission" date="2015-06" db="EMBL/GenBank/DDBJ databases">
        <title>Recapitulation of the evolution of biosynthetic gene clusters reveals hidden chemical diversity on bacterial genomes.</title>
        <authorList>
            <person name="Cruz-Morales P."/>
            <person name="Martinez-Guerrero C."/>
            <person name="Morales-Escalante M.A."/>
            <person name="Yanez-Guerra L.A."/>
            <person name="Kopp J.F."/>
            <person name="Feldmann J."/>
            <person name="Ramos-Aboites H.E."/>
            <person name="Barona-Gomez F."/>
        </authorList>
    </citation>
    <scope>NUCLEOTIDE SEQUENCE [LARGE SCALE GENOMIC DNA]</scope>
    <source>
        <strain evidence="1 2">ATCC 31245</strain>
    </source>
</reference>
<dbReference type="PATRIC" id="fig|66430.4.peg.1760"/>
<sequence length="83" mass="9085">MLVFLSGTEQFGGALGRLAAPVMPRLPYRVAPTWICRIAWRLRSETTPPTKSRARAHRPAASSYRRCPATDCPGLAMVSPCLS</sequence>
<proteinExistence type="predicted"/>
<dbReference type="EMBL" id="LFML01000163">
    <property type="protein sequence ID" value="KMO93483.1"/>
    <property type="molecule type" value="Genomic_DNA"/>
</dbReference>
<gene>
    <name evidence="1" type="ORF">ACS04_34960</name>
</gene>
<keyword evidence="2" id="KW-1185">Reference proteome</keyword>
<dbReference type="Proteomes" id="UP000035932">
    <property type="component" value="Unassembled WGS sequence"/>
</dbReference>
<organism evidence="1 2">
    <name type="scientific">Streptomyces roseus</name>
    <dbReference type="NCBI Taxonomy" id="66430"/>
    <lineage>
        <taxon>Bacteria</taxon>
        <taxon>Bacillati</taxon>
        <taxon>Actinomycetota</taxon>
        <taxon>Actinomycetes</taxon>
        <taxon>Kitasatosporales</taxon>
        <taxon>Streptomycetaceae</taxon>
        <taxon>Streptomyces</taxon>
    </lineage>
</organism>